<accession>B8GJB7</accession>
<protein>
    <submittedName>
        <fullName evidence="2">Uncharacterized protein</fullName>
    </submittedName>
</protein>
<name>B8GJB7_METPE</name>
<dbReference type="STRING" id="521011.Mpal_1646"/>
<feature type="transmembrane region" description="Helical" evidence="1">
    <location>
        <begin position="320"/>
        <end position="342"/>
    </location>
</feature>
<keyword evidence="1" id="KW-0472">Membrane</keyword>
<evidence type="ECO:0000313" key="2">
    <source>
        <dbReference type="EMBL" id="ACL16958.1"/>
    </source>
</evidence>
<evidence type="ECO:0000256" key="1">
    <source>
        <dbReference type="SAM" id="Phobius"/>
    </source>
</evidence>
<keyword evidence="3" id="KW-1185">Reference proteome</keyword>
<keyword evidence="1" id="KW-0812">Transmembrane</keyword>
<organism evidence="2 3">
    <name type="scientific">Methanosphaerula palustris (strain ATCC BAA-1556 / DSM 19958 / E1-9c)</name>
    <dbReference type="NCBI Taxonomy" id="521011"/>
    <lineage>
        <taxon>Archaea</taxon>
        <taxon>Methanobacteriati</taxon>
        <taxon>Methanobacteriota</taxon>
        <taxon>Stenosarchaea group</taxon>
        <taxon>Methanomicrobia</taxon>
        <taxon>Methanomicrobiales</taxon>
        <taxon>Methanoregulaceae</taxon>
        <taxon>Methanosphaerula</taxon>
    </lineage>
</organism>
<evidence type="ECO:0000313" key="3">
    <source>
        <dbReference type="Proteomes" id="UP000002457"/>
    </source>
</evidence>
<dbReference type="HOGENOM" id="CLU_603592_0_0_2"/>
<dbReference type="Proteomes" id="UP000002457">
    <property type="component" value="Chromosome"/>
</dbReference>
<reference evidence="2 3" key="1">
    <citation type="journal article" date="2015" name="Genome Announc.">
        <title>Complete Genome Sequence of Methanosphaerula palustris E1-9CT, a Hydrogenotrophic Methanogen Isolated from a Minerotrophic Fen Peatland.</title>
        <authorList>
            <person name="Cadillo-Quiroz H."/>
            <person name="Browne P."/>
            <person name="Kyrpides N."/>
            <person name="Woyke T."/>
            <person name="Goodwin L."/>
            <person name="Detter C."/>
            <person name="Yavitt J.B."/>
            <person name="Zinder S.H."/>
        </authorList>
    </citation>
    <scope>NUCLEOTIDE SEQUENCE [LARGE SCALE GENOMIC DNA]</scope>
    <source>
        <strain evidence="3">ATCC BAA-1556 / DSM 19958 / E1-9c</strain>
    </source>
</reference>
<dbReference type="eggNOG" id="arCOG04952">
    <property type="taxonomic scope" value="Archaea"/>
</dbReference>
<dbReference type="GeneID" id="7272188"/>
<dbReference type="RefSeq" id="WP_012618277.1">
    <property type="nucleotide sequence ID" value="NC_011832.1"/>
</dbReference>
<keyword evidence="1" id="KW-1133">Transmembrane helix</keyword>
<dbReference type="AlphaFoldDB" id="B8GJB7"/>
<dbReference type="KEGG" id="mpl:Mpal_1646"/>
<feature type="transmembrane region" description="Helical" evidence="1">
    <location>
        <begin position="354"/>
        <end position="374"/>
    </location>
</feature>
<feature type="transmembrane region" description="Helical" evidence="1">
    <location>
        <begin position="394"/>
        <end position="419"/>
    </location>
</feature>
<feature type="transmembrane region" description="Helical" evidence="1">
    <location>
        <begin position="247"/>
        <end position="273"/>
    </location>
</feature>
<proteinExistence type="predicted"/>
<gene>
    <name evidence="2" type="ordered locus">Mpal_1646</name>
</gene>
<dbReference type="EMBL" id="CP001338">
    <property type="protein sequence ID" value="ACL16958.1"/>
    <property type="molecule type" value="Genomic_DNA"/>
</dbReference>
<dbReference type="OrthoDB" id="107538at2157"/>
<sequence precursor="true">MSSHLPSDRIRWGICLAVLALLLSFSLVAVASATPPPPEYRAQLAAPNLEYLNASDSGLFIKVDEYNSEQGLAKRPPSLPNVSDNYYYTTFTSPGTDEQYLDAVWYFNTWDGLTKGKDELHRYLQQHGTVTPIALNLSPELAGSSSPDIRELALLEQWQAINATRYDGDGTSGYFITFATNYYPGENYYITYYGIMGKADRSEETTHRLHLLAMTTIPRFISSFWFDYLDPATPMKVPLPSPIPMSWISLLMIGGLFLFLIIGFVFIPALVLAYITVGLSRWIEARSAPWIHSLLPPLVAVCLIVVPAGIVPFVDQVSAGVIEGIVLAALISMGVMTPWPLFLERLKVVKPQTAVFICGIGTFFVLTLGIMPWTQLSPDLGGFLIALAQPFPSAAVRSVIFYLESVVIAIVLYAMILFWDRVRRRRQSKKHPVEDEDQ</sequence>
<feature type="transmembrane region" description="Helical" evidence="1">
    <location>
        <begin position="294"/>
        <end position="314"/>
    </location>
</feature>